<comment type="caution">
    <text evidence="2">The sequence shown here is derived from an EMBL/GenBank/DDBJ whole genome shotgun (WGS) entry which is preliminary data.</text>
</comment>
<name>A0ABV6C7M2_9GAMM</name>
<dbReference type="EMBL" id="JBHLXE010000027">
    <property type="protein sequence ID" value="MFC0178971.1"/>
    <property type="molecule type" value="Genomic_DNA"/>
</dbReference>
<evidence type="ECO:0000259" key="1">
    <source>
        <dbReference type="Pfam" id="PF08861"/>
    </source>
</evidence>
<evidence type="ECO:0000313" key="3">
    <source>
        <dbReference type="Proteomes" id="UP001589758"/>
    </source>
</evidence>
<reference evidence="2 3" key="1">
    <citation type="submission" date="2024-09" db="EMBL/GenBank/DDBJ databases">
        <authorList>
            <person name="Sun Q."/>
            <person name="Mori K."/>
        </authorList>
    </citation>
    <scope>NUCLEOTIDE SEQUENCE [LARGE SCALE GENOMIC DNA]</scope>
    <source>
        <strain evidence="2 3">CCM 8545</strain>
    </source>
</reference>
<sequence>MICKDLILKMGYECFKINDSLTRVLSPFTYHDDGEHIGVFIHEINGGMKVSDRCDALMNMEARGIEISKKRLNIIKSLLVSQGLDMNDRGEIIAFGSYDNIGEMISNVIKGGVITSVISLDWYKKHADEDKFEKIVINYLKSSNIKDRLFFRQKLYGMSGHEIVAPVKIAQKNSSVEKYLFTSSINSNSGWNRAYSLFGQIVDLKYANLNLNNRYVVIDSDCLDKQLNQLTVLFNDSAVILPYHLRDNWIHKIAS</sequence>
<dbReference type="InterPro" id="IPR014960">
    <property type="entry name" value="DUF1828"/>
</dbReference>
<dbReference type="Pfam" id="PF08861">
    <property type="entry name" value="DUF1828"/>
    <property type="match status" value="1"/>
</dbReference>
<feature type="domain" description="DUF1828" evidence="1">
    <location>
        <begin position="27"/>
        <end position="110"/>
    </location>
</feature>
<accession>A0ABV6C7M2</accession>
<protein>
    <submittedName>
        <fullName evidence="2">DUF1828 domain-containing protein</fullName>
    </submittedName>
</protein>
<proteinExistence type="predicted"/>
<evidence type="ECO:0000313" key="2">
    <source>
        <dbReference type="EMBL" id="MFC0178971.1"/>
    </source>
</evidence>
<dbReference type="RefSeq" id="WP_385876068.1">
    <property type="nucleotide sequence ID" value="NZ_JBHLXE010000027.1"/>
</dbReference>
<gene>
    <name evidence="2" type="ORF">ACFFIT_02490</name>
</gene>
<keyword evidence="3" id="KW-1185">Reference proteome</keyword>
<organism evidence="2 3">
    <name type="scientific">Thorsellia kenyensis</name>
    <dbReference type="NCBI Taxonomy" id="1549888"/>
    <lineage>
        <taxon>Bacteria</taxon>
        <taxon>Pseudomonadati</taxon>
        <taxon>Pseudomonadota</taxon>
        <taxon>Gammaproteobacteria</taxon>
        <taxon>Enterobacterales</taxon>
        <taxon>Thorselliaceae</taxon>
        <taxon>Thorsellia</taxon>
    </lineage>
</organism>
<dbReference type="Proteomes" id="UP001589758">
    <property type="component" value="Unassembled WGS sequence"/>
</dbReference>